<dbReference type="Proteomes" id="UP000679725">
    <property type="component" value="Unassembled WGS sequence"/>
</dbReference>
<keyword evidence="2" id="KW-1133">Transmembrane helix</keyword>
<accession>A0ABM8ULA0</accession>
<name>A0ABM8ULA0_9BACT</name>
<protein>
    <recommendedName>
        <fullName evidence="5">DUF4834 domain-containing protein</fullName>
    </recommendedName>
</protein>
<evidence type="ECO:0000256" key="1">
    <source>
        <dbReference type="SAM" id="MobiDB-lite"/>
    </source>
</evidence>
<organism evidence="3 4">
    <name type="scientific">Dyadobacter linearis</name>
    <dbReference type="NCBI Taxonomy" id="2823330"/>
    <lineage>
        <taxon>Bacteria</taxon>
        <taxon>Pseudomonadati</taxon>
        <taxon>Bacteroidota</taxon>
        <taxon>Cytophagia</taxon>
        <taxon>Cytophagales</taxon>
        <taxon>Spirosomataceae</taxon>
        <taxon>Dyadobacter</taxon>
    </lineage>
</organism>
<evidence type="ECO:0000313" key="4">
    <source>
        <dbReference type="Proteomes" id="UP000679725"/>
    </source>
</evidence>
<dbReference type="InterPro" id="IPR032272">
    <property type="entry name" value="DUF4834"/>
</dbReference>
<keyword evidence="2" id="KW-0472">Membrane</keyword>
<proteinExistence type="predicted"/>
<evidence type="ECO:0000313" key="3">
    <source>
        <dbReference type="EMBL" id="CAG5068237.1"/>
    </source>
</evidence>
<sequence length="84" mass="9997">MKLVFNIILIFLLLLAFVPFFRNFIFHLLVGRKLVKEQERIFRAHQKQQEQKTRNGVRVDNTPPNKDQSSRFGGGEYVDYEEVK</sequence>
<dbReference type="Pfam" id="PF16118">
    <property type="entry name" value="DUF4834"/>
    <property type="match status" value="1"/>
</dbReference>
<gene>
    <name evidence="3" type="ORF">DYBT9623_00966</name>
</gene>
<comment type="caution">
    <text evidence="3">The sequence shown here is derived from an EMBL/GenBank/DDBJ whole genome shotgun (WGS) entry which is preliminary data.</text>
</comment>
<evidence type="ECO:0008006" key="5">
    <source>
        <dbReference type="Google" id="ProtNLM"/>
    </source>
</evidence>
<evidence type="ECO:0000256" key="2">
    <source>
        <dbReference type="SAM" id="Phobius"/>
    </source>
</evidence>
<keyword evidence="2" id="KW-0812">Transmembrane</keyword>
<feature type="transmembrane region" description="Helical" evidence="2">
    <location>
        <begin position="6"/>
        <end position="30"/>
    </location>
</feature>
<feature type="region of interest" description="Disordered" evidence="1">
    <location>
        <begin position="45"/>
        <end position="84"/>
    </location>
</feature>
<reference evidence="3 4" key="1">
    <citation type="submission" date="2021-04" db="EMBL/GenBank/DDBJ databases">
        <authorList>
            <person name="Rodrigo-Torres L."/>
            <person name="Arahal R. D."/>
            <person name="Lucena T."/>
        </authorList>
    </citation>
    <scope>NUCLEOTIDE SEQUENCE [LARGE SCALE GENOMIC DNA]</scope>
    <source>
        <strain evidence="3 4">CECT 9623</strain>
    </source>
</reference>
<feature type="compositionally biased region" description="Polar residues" evidence="1">
    <location>
        <begin position="62"/>
        <end position="71"/>
    </location>
</feature>
<dbReference type="RefSeq" id="WP_215232336.1">
    <property type="nucleotide sequence ID" value="NZ_CAJRAU010000001.1"/>
</dbReference>
<dbReference type="EMBL" id="CAJRAU010000001">
    <property type="protein sequence ID" value="CAG5068237.1"/>
    <property type="molecule type" value="Genomic_DNA"/>
</dbReference>
<keyword evidence="4" id="KW-1185">Reference proteome</keyword>